<dbReference type="InterPro" id="IPR001910">
    <property type="entry name" value="Inosine/uridine_hydrolase_dom"/>
</dbReference>
<organism evidence="4 5">
    <name type="scientific">Neobacillus notoginsengisoli</name>
    <dbReference type="NCBI Taxonomy" id="1578198"/>
    <lineage>
        <taxon>Bacteria</taxon>
        <taxon>Bacillati</taxon>
        <taxon>Bacillota</taxon>
        <taxon>Bacilli</taxon>
        <taxon>Bacillales</taxon>
        <taxon>Bacillaceae</taxon>
        <taxon>Neobacillus</taxon>
    </lineage>
</organism>
<dbReference type="GO" id="GO:0005829">
    <property type="term" value="C:cytosol"/>
    <property type="evidence" value="ECO:0007669"/>
    <property type="project" value="TreeGrafter"/>
</dbReference>
<dbReference type="InterPro" id="IPR023186">
    <property type="entry name" value="IUNH"/>
</dbReference>
<evidence type="ECO:0000259" key="3">
    <source>
        <dbReference type="Pfam" id="PF01156"/>
    </source>
</evidence>
<dbReference type="PANTHER" id="PTHR12304">
    <property type="entry name" value="INOSINE-URIDINE PREFERRING NUCLEOSIDE HYDROLASE"/>
    <property type="match status" value="1"/>
</dbReference>
<protein>
    <submittedName>
        <fullName evidence="4">Ribonucleoside hydrolase RihC</fullName>
    </submittedName>
</protein>
<evidence type="ECO:0000313" key="5">
    <source>
        <dbReference type="Proteomes" id="UP000284416"/>
    </source>
</evidence>
<accession>A0A417Z0P3</accession>
<dbReference type="Gene3D" id="3.90.245.10">
    <property type="entry name" value="Ribonucleoside hydrolase-like"/>
    <property type="match status" value="1"/>
</dbReference>
<dbReference type="EMBL" id="QWEG01000001">
    <property type="protein sequence ID" value="RHW43566.1"/>
    <property type="molecule type" value="Genomic_DNA"/>
</dbReference>
<reference evidence="4 5" key="1">
    <citation type="journal article" date="2017" name="Int. J. Syst. Evol. Microbiol.">
        <title>Bacillus notoginsengisoli sp. nov., a novel bacterium isolated from the rhizosphere of Panax notoginseng.</title>
        <authorList>
            <person name="Zhang M.Y."/>
            <person name="Cheng J."/>
            <person name="Cai Y."/>
            <person name="Zhang T.Y."/>
            <person name="Wu Y.Y."/>
            <person name="Manikprabhu D."/>
            <person name="Li W.J."/>
            <person name="Zhang Y.X."/>
        </authorList>
    </citation>
    <scope>NUCLEOTIDE SEQUENCE [LARGE SCALE GENOMIC DNA]</scope>
    <source>
        <strain evidence="4 5">JCM 30743</strain>
    </source>
</reference>
<dbReference type="NCBIfam" id="NF008036">
    <property type="entry name" value="PRK10768.1"/>
    <property type="match status" value="1"/>
</dbReference>
<dbReference type="Proteomes" id="UP000284416">
    <property type="component" value="Unassembled WGS sequence"/>
</dbReference>
<dbReference type="GO" id="GO:0008477">
    <property type="term" value="F:purine nucleosidase activity"/>
    <property type="evidence" value="ECO:0007669"/>
    <property type="project" value="TreeGrafter"/>
</dbReference>
<comment type="caution">
    <text evidence="4">The sequence shown here is derived from an EMBL/GenBank/DDBJ whole genome shotgun (WGS) entry which is preliminary data.</text>
</comment>
<proteinExistence type="predicted"/>
<dbReference type="Pfam" id="PF01156">
    <property type="entry name" value="IU_nuc_hydro"/>
    <property type="match status" value="1"/>
</dbReference>
<feature type="domain" description="Inosine/uridine-preferring nucleoside hydrolase" evidence="3">
    <location>
        <begin position="6"/>
        <end position="287"/>
    </location>
</feature>
<dbReference type="RefSeq" id="WP_118919173.1">
    <property type="nucleotide sequence ID" value="NZ_QWEG01000001.1"/>
</dbReference>
<dbReference type="CDD" id="cd02651">
    <property type="entry name" value="nuc_hydro_IU_UC_XIUA"/>
    <property type="match status" value="1"/>
</dbReference>
<keyword evidence="5" id="KW-1185">Reference proteome</keyword>
<dbReference type="PANTHER" id="PTHR12304:SF15">
    <property type="entry name" value="NON-SPECIFIC RIBONUCLEOSIDE HYDROLASE RIHC"/>
    <property type="match status" value="1"/>
</dbReference>
<evidence type="ECO:0000313" key="4">
    <source>
        <dbReference type="EMBL" id="RHW43566.1"/>
    </source>
</evidence>
<evidence type="ECO:0000256" key="1">
    <source>
        <dbReference type="ARBA" id="ARBA00022801"/>
    </source>
</evidence>
<dbReference type="GO" id="GO:0006152">
    <property type="term" value="P:purine nucleoside catabolic process"/>
    <property type="evidence" value="ECO:0007669"/>
    <property type="project" value="TreeGrafter"/>
</dbReference>
<name>A0A417Z0P3_9BACI</name>
<keyword evidence="1 4" id="KW-0378">Hydrolase</keyword>
<evidence type="ECO:0000256" key="2">
    <source>
        <dbReference type="ARBA" id="ARBA00023295"/>
    </source>
</evidence>
<dbReference type="SUPFAM" id="SSF53590">
    <property type="entry name" value="Nucleoside hydrolase"/>
    <property type="match status" value="1"/>
</dbReference>
<dbReference type="InterPro" id="IPR036452">
    <property type="entry name" value="Ribo_hydro-like"/>
</dbReference>
<keyword evidence="2" id="KW-0326">Glycosidase</keyword>
<dbReference type="OrthoDB" id="9797882at2"/>
<gene>
    <name evidence="4" type="primary">rihC</name>
    <name evidence="4" type="ORF">D1B31_02640</name>
</gene>
<sequence length="298" mass="32482">MKKTPIIIDTDPGIDDAAAIGLAFYRDELDVKLITTVSGNVDIHNITTNALKLVTFFDKDIPVSKGMETPLLKPALGNKVHGETGMDGYDFPEPTRTILKEHAVEAMRGLLEESDEKITLVPIGPLTNIAAMLLMYPHLKNKIEQIVLMGGSLSGGNVNGAAEFNLWADPHAAKMVFESGVDIVMIGLDVTLKARIGEEALSKCQNKSAEMFDAIFRHYIDGDMEQGVVMHDSCAIAYVTNPELFTVEPRRVKVITEGPAAGMTMELFGEEGTTINVAVAIDSEAFQQWFLGTLNKMI</sequence>
<dbReference type="AlphaFoldDB" id="A0A417Z0P3"/>